<organism evidence="1 2">
    <name type="scientific">Hoeflea algicola</name>
    <dbReference type="NCBI Taxonomy" id="2983763"/>
    <lineage>
        <taxon>Bacteria</taxon>
        <taxon>Pseudomonadati</taxon>
        <taxon>Pseudomonadota</taxon>
        <taxon>Alphaproteobacteria</taxon>
        <taxon>Hyphomicrobiales</taxon>
        <taxon>Rhizobiaceae</taxon>
        <taxon>Hoeflea</taxon>
    </lineage>
</organism>
<name>A0ABT3ZD41_9HYPH</name>
<evidence type="ECO:0000313" key="1">
    <source>
        <dbReference type="EMBL" id="MCY0149720.1"/>
    </source>
</evidence>
<proteinExistence type="predicted"/>
<dbReference type="Proteomes" id="UP001073227">
    <property type="component" value="Unassembled WGS sequence"/>
</dbReference>
<dbReference type="RefSeq" id="WP_267655165.1">
    <property type="nucleotide sequence ID" value="NZ_JAOVZR010000001.1"/>
</dbReference>
<dbReference type="EMBL" id="JAOVZR010000001">
    <property type="protein sequence ID" value="MCY0149720.1"/>
    <property type="molecule type" value="Genomic_DNA"/>
</dbReference>
<keyword evidence="2" id="KW-1185">Reference proteome</keyword>
<evidence type="ECO:0000313" key="2">
    <source>
        <dbReference type="Proteomes" id="UP001073227"/>
    </source>
</evidence>
<sequence>MGNYGSLAEYVIKRKAVLDLLDKLRGFANVDEEKHHLEDAIHQLICPMRVDSNELCIDDHNLWILDDRLAFYNFFASDKPIRSFTDAASRREPDIAFIYDSCVAWRESERACDTVILVEFKRPGLEIYSDKNDPLIQLMDYVTLFKSGKTVRNRKGNVISGIGANTSFHCYIVADVTDGLAKRLRGRFDPTPDGKGLFGYTRNPDTYVEVIPYDKLLLDAQARNAIFFDKLGLGN</sequence>
<protein>
    <submittedName>
        <fullName evidence="1">Uncharacterized protein</fullName>
    </submittedName>
</protein>
<gene>
    <name evidence="1" type="ORF">OEG84_18900</name>
</gene>
<comment type="caution">
    <text evidence="1">The sequence shown here is derived from an EMBL/GenBank/DDBJ whole genome shotgun (WGS) entry which is preliminary data.</text>
</comment>
<accession>A0ABT3ZD41</accession>
<reference evidence="1" key="1">
    <citation type="submission" date="2022-10" db="EMBL/GenBank/DDBJ databases">
        <title>Hoeflea sp. G2-23, isolated from marine algae.</title>
        <authorList>
            <person name="Kristyanto S."/>
            <person name="Kim J.M."/>
            <person name="Jeon C.O."/>
        </authorList>
    </citation>
    <scope>NUCLEOTIDE SEQUENCE</scope>
    <source>
        <strain evidence="1">G2-23</strain>
    </source>
</reference>